<sequence>MKMKKLLFLLPILLDSCAPKVITDITRSYPPLATADEVRLYEVGDSVPQTAQQIGQVKVVDRGMTTRCSYEQVVALAKEETAKSGGNALALTRHKQPSLWSSCHQITGNMLWIDGAKAEPLSARSTSATPAQDDCPCEAPSVLQHHTFYANIGYAFMTSKFYLPQGATGHPKNGMDWQLGYDWVSKTGFGAGLMYSGYRSSYTYSQTDFKVGLTYVAPQFVMKQQAGRWAFEEKAGIGYFNYKESSDLGSASTAGVGYNFLIGTEYNVAKHIGIGANIGYIAGSLPEQDGATQSDDSSSGIFRLHLNVGIRYHF</sequence>
<dbReference type="RefSeq" id="WP_205094684.1">
    <property type="nucleotide sequence ID" value="NZ_JACLYZ010000004.1"/>
</dbReference>
<dbReference type="SUPFAM" id="SSF56925">
    <property type="entry name" value="OMPA-like"/>
    <property type="match status" value="1"/>
</dbReference>
<evidence type="ECO:0000259" key="2">
    <source>
        <dbReference type="Pfam" id="PF13505"/>
    </source>
</evidence>
<gene>
    <name evidence="3" type="ORF">H7U35_02715</name>
</gene>
<proteinExistence type="predicted"/>
<organism evidence="3 4">
    <name type="scientific">Mediterranea massiliensis</name>
    <dbReference type="NCBI Taxonomy" id="1841865"/>
    <lineage>
        <taxon>Bacteria</taxon>
        <taxon>Pseudomonadati</taxon>
        <taxon>Bacteroidota</taxon>
        <taxon>Bacteroidia</taxon>
        <taxon>Bacteroidales</taxon>
        <taxon>Bacteroidaceae</taxon>
        <taxon>Mediterranea</taxon>
    </lineage>
</organism>
<protein>
    <submittedName>
        <fullName evidence="3">Porin family protein</fullName>
    </submittedName>
</protein>
<dbReference type="Proteomes" id="UP000766986">
    <property type="component" value="Unassembled WGS sequence"/>
</dbReference>
<dbReference type="EMBL" id="JACLYZ010000004">
    <property type="protein sequence ID" value="MBM6734144.1"/>
    <property type="molecule type" value="Genomic_DNA"/>
</dbReference>
<accession>A0ABS2DYD4</accession>
<evidence type="ECO:0000313" key="4">
    <source>
        <dbReference type="Proteomes" id="UP000766986"/>
    </source>
</evidence>
<comment type="caution">
    <text evidence="3">The sequence shown here is derived from an EMBL/GenBank/DDBJ whole genome shotgun (WGS) entry which is preliminary data.</text>
</comment>
<name>A0ABS2DYD4_9BACT</name>
<evidence type="ECO:0000313" key="3">
    <source>
        <dbReference type="EMBL" id="MBM6734144.1"/>
    </source>
</evidence>
<dbReference type="InterPro" id="IPR027385">
    <property type="entry name" value="Beta-barrel_OMP"/>
</dbReference>
<dbReference type="InterPro" id="IPR011250">
    <property type="entry name" value="OMP/PagP_B-barrel"/>
</dbReference>
<keyword evidence="4" id="KW-1185">Reference proteome</keyword>
<reference evidence="3 4" key="1">
    <citation type="journal article" date="2021" name="Sci. Rep.">
        <title>The distribution of antibiotic resistance genes in chicken gut microbiota commensals.</title>
        <authorList>
            <person name="Juricova H."/>
            <person name="Matiasovicova J."/>
            <person name="Kubasova T."/>
            <person name="Cejkova D."/>
            <person name="Rychlik I."/>
        </authorList>
    </citation>
    <scope>NUCLEOTIDE SEQUENCE [LARGE SCALE GENOMIC DNA]</scope>
    <source>
        <strain evidence="3 4">An772</strain>
    </source>
</reference>
<dbReference type="Pfam" id="PF13505">
    <property type="entry name" value="OMP_b-brl"/>
    <property type="match status" value="1"/>
</dbReference>
<evidence type="ECO:0000256" key="1">
    <source>
        <dbReference type="ARBA" id="ARBA00022729"/>
    </source>
</evidence>
<feature type="domain" description="Outer membrane protein beta-barrel" evidence="2">
    <location>
        <begin position="144"/>
        <end position="292"/>
    </location>
</feature>
<keyword evidence="1" id="KW-0732">Signal</keyword>